<accession>A0A7L8ZKS1</accession>
<gene>
    <name evidence="1" type="ORF">pEaSNUABM12_00055</name>
</gene>
<proteinExistence type="predicted"/>
<evidence type="ECO:0000313" key="1">
    <source>
        <dbReference type="EMBL" id="QOI70993.1"/>
    </source>
</evidence>
<organism evidence="1 2">
    <name type="scientific">Erwinia phage pEa_SNUABM_12</name>
    <dbReference type="NCBI Taxonomy" id="2768773"/>
    <lineage>
        <taxon>Viruses</taxon>
        <taxon>Duplodnaviria</taxon>
        <taxon>Heunggongvirae</taxon>
        <taxon>Uroviricota</taxon>
        <taxon>Caudoviricetes</taxon>
        <taxon>Eneladusvirus</taxon>
        <taxon>Eneladusvirus BF</taxon>
    </lineage>
</organism>
<dbReference type="Proteomes" id="UP000594095">
    <property type="component" value="Genome"/>
</dbReference>
<dbReference type="EMBL" id="MT939486">
    <property type="protein sequence ID" value="QOI70993.1"/>
    <property type="molecule type" value="Genomic_DNA"/>
</dbReference>
<reference evidence="1 2" key="1">
    <citation type="submission" date="2020-08" db="EMBL/GenBank/DDBJ databases">
        <title>Complete genome sequence of Erwinia phage pEa_SNUABM_12.</title>
        <authorList>
            <person name="Kim S.G."/>
            <person name="Lee S.B."/>
            <person name="Park S.C."/>
        </authorList>
    </citation>
    <scope>NUCLEOTIDE SEQUENCE [LARGE SCALE GENOMIC DNA]</scope>
</reference>
<sequence>MLDFKKHSVQEILDYAREQNRNTDTRSFVLGYDNECNVMLLSKWQDIGDCRAKVYPKGFSVQREQKYIFYYSKYNNFTTYSFENVSFSTKYNKKTKTEEIKTKMYKLSNKTVDIQTDSQTYTTTYEDLRIKERLFRNGCSTIDVDFPIVLYQNGVVSSRTFGGTHIYEKYNSKGVCTLCNFSFYYKGNHATVQMYYDKKKGATFWMNSGTGKTHLYVRDNIRIPEIKEAGIEYLFNDLNMWNIDLLMFGAENFECIEFAKKHLIQLLNKHKNRFGTALEKIRIQSEKKD</sequence>
<protein>
    <submittedName>
        <fullName evidence="1">Uncharacterized protein</fullName>
    </submittedName>
</protein>
<name>A0A7L8ZKS1_9CAUD</name>
<evidence type="ECO:0000313" key="2">
    <source>
        <dbReference type="Proteomes" id="UP000594095"/>
    </source>
</evidence>